<comment type="caution">
    <text evidence="4">The sequence shown here is derived from an EMBL/GenBank/DDBJ whole genome shotgun (WGS) entry which is preliminary data.</text>
</comment>
<dbReference type="SUPFAM" id="SSF111369">
    <property type="entry name" value="HlyD-like secretion proteins"/>
    <property type="match status" value="1"/>
</dbReference>
<reference evidence="5" key="1">
    <citation type="journal article" date="2019" name="Int. J. Syst. Evol. Microbiol.">
        <title>The Global Catalogue of Microorganisms (GCM) 10K type strain sequencing project: providing services to taxonomists for standard genome sequencing and annotation.</title>
        <authorList>
            <consortium name="The Broad Institute Genomics Platform"/>
            <consortium name="The Broad Institute Genome Sequencing Center for Infectious Disease"/>
            <person name="Wu L."/>
            <person name="Ma J."/>
        </authorList>
    </citation>
    <scope>NUCLEOTIDE SEQUENCE [LARGE SCALE GENOMIC DNA]</scope>
    <source>
        <strain evidence="5">KCTC 52039</strain>
    </source>
</reference>
<feature type="domain" description="Multidrug resistance protein MdtA-like barrel-sandwich hybrid" evidence="3">
    <location>
        <begin position="49"/>
        <end position="183"/>
    </location>
</feature>
<evidence type="ECO:0000256" key="1">
    <source>
        <dbReference type="ARBA" id="ARBA00009477"/>
    </source>
</evidence>
<dbReference type="NCBIfam" id="TIGR01730">
    <property type="entry name" value="RND_mfp"/>
    <property type="match status" value="1"/>
</dbReference>
<evidence type="ECO:0000259" key="3">
    <source>
        <dbReference type="Pfam" id="PF25917"/>
    </source>
</evidence>
<evidence type="ECO:0000313" key="4">
    <source>
        <dbReference type="EMBL" id="MFC3182883.1"/>
    </source>
</evidence>
<comment type="similarity">
    <text evidence="1">Belongs to the membrane fusion protein (MFP) (TC 8.A.1) family.</text>
</comment>
<proteinExistence type="inferred from homology"/>
<protein>
    <submittedName>
        <fullName evidence="4">Efflux RND transporter periplasmic adaptor subunit</fullName>
    </submittedName>
</protein>
<evidence type="ECO:0000256" key="2">
    <source>
        <dbReference type="SAM" id="SignalP"/>
    </source>
</evidence>
<feature type="signal peptide" evidence="2">
    <location>
        <begin position="1"/>
        <end position="20"/>
    </location>
</feature>
<dbReference type="Pfam" id="PF25917">
    <property type="entry name" value="BSH_RND"/>
    <property type="match status" value="1"/>
</dbReference>
<dbReference type="Gene3D" id="2.40.420.20">
    <property type="match status" value="1"/>
</dbReference>
<dbReference type="Gene3D" id="1.10.287.470">
    <property type="entry name" value="Helix hairpin bin"/>
    <property type="match status" value="1"/>
</dbReference>
<keyword evidence="5" id="KW-1185">Reference proteome</keyword>
<dbReference type="Gene3D" id="2.40.50.100">
    <property type="match status" value="1"/>
</dbReference>
<dbReference type="Proteomes" id="UP001595547">
    <property type="component" value="Unassembled WGS sequence"/>
</dbReference>
<keyword evidence="2" id="KW-0732">Signal</keyword>
<evidence type="ECO:0000313" key="5">
    <source>
        <dbReference type="Proteomes" id="UP001595547"/>
    </source>
</evidence>
<name>A0ABV7J4X5_9RHOB</name>
<dbReference type="InterPro" id="IPR058625">
    <property type="entry name" value="MdtA-like_BSH"/>
</dbReference>
<dbReference type="PANTHER" id="PTHR30469">
    <property type="entry name" value="MULTIDRUG RESISTANCE PROTEIN MDTA"/>
    <property type="match status" value="1"/>
</dbReference>
<dbReference type="PANTHER" id="PTHR30469:SF15">
    <property type="entry name" value="HLYD FAMILY OF SECRETION PROTEINS"/>
    <property type="match status" value="1"/>
</dbReference>
<dbReference type="RefSeq" id="WP_380074538.1">
    <property type="nucleotide sequence ID" value="NZ_JBHRTO010000002.1"/>
</dbReference>
<organism evidence="4 5">
    <name type="scientific">Cypionkella sinensis</name>
    <dbReference type="NCBI Taxonomy" id="1756043"/>
    <lineage>
        <taxon>Bacteria</taxon>
        <taxon>Pseudomonadati</taxon>
        <taxon>Pseudomonadota</taxon>
        <taxon>Alphaproteobacteria</taxon>
        <taxon>Rhodobacterales</taxon>
        <taxon>Paracoccaceae</taxon>
        <taxon>Cypionkella</taxon>
    </lineage>
</organism>
<gene>
    <name evidence="4" type="ORF">ACFOGH_17925</name>
</gene>
<sequence>MKIIPTFALLIAVCAQAAYAETMALSLTPVTDWKAVYGRIEARDRLPARARIGGTLTELQVAEGDLVVAGQSMAMIIDEKLAFQLAALESQKVALAAQLANALAEVKRGEDLLRQGVTTAQRQDALRTQAEVLAGQLAALDAEMNVTRQNQAEGQVLAPAAGRVLEVPVAKGGVVMPGETVATLAVGGSFLRLSVPERLATALHEGDVIEIENGDLAAEGRLARIYPLIENGRVVADVAVKDLSDRFFDARVLVRLAVGSHQALMVPRSAILTRGGLDFVMLDGAGGPVMRSVVPGVEVLVNGVAQVEILSGLQAGDRIVTDATAQAQP</sequence>
<feature type="chain" id="PRO_5047302875" evidence="2">
    <location>
        <begin position="21"/>
        <end position="329"/>
    </location>
</feature>
<dbReference type="InterPro" id="IPR006143">
    <property type="entry name" value="RND_pump_MFP"/>
</dbReference>
<dbReference type="EMBL" id="JBHRTO010000002">
    <property type="protein sequence ID" value="MFC3182883.1"/>
    <property type="molecule type" value="Genomic_DNA"/>
</dbReference>
<accession>A0ABV7J4X5</accession>